<name>A0ABP0MXV1_9DINO</name>
<evidence type="ECO:0000256" key="1">
    <source>
        <dbReference type="SAM" id="MobiDB-lite"/>
    </source>
</evidence>
<reference evidence="2 3" key="1">
    <citation type="submission" date="2024-02" db="EMBL/GenBank/DDBJ databases">
        <authorList>
            <person name="Chen Y."/>
            <person name="Shah S."/>
            <person name="Dougan E. K."/>
            <person name="Thang M."/>
            <person name="Chan C."/>
        </authorList>
    </citation>
    <scope>NUCLEOTIDE SEQUENCE [LARGE SCALE GENOMIC DNA]</scope>
</reference>
<sequence>MGKGKGGRKGRWQRERDPVPDWDDPEFLMTKTLRKAVRWQEGAAKKRLELSADGDFVRACQGHSSDSGLTAKGFELANEETLPEDDTILVHGTFRERVVVSITTDGLLPSGLGSGEGRLFVHWSKDALDKPGKHTGVRSGTDAVVITTVGRLREGRVDMRTGVDGIILTSEVPPRCFDRISMFDGETGKEGDLLWTRQDGLVPIELPTGDTDESFSEDEAEGRQRSGAASSQPGRGVKEDPEEPDHLLSEQHIEEMFKMEARYEEQRQQAKAAPPQPEREAATQPALPAAANPVKQEELRAIWSKEGRTRTARLVESLLRGAAADELRYQEGAVGGLSQLTAKQEERPTEGGAAKLEGSLRMITSATTTAAVTRKRSGLPVGDTESGAIGEAVTRALPVAAERP</sequence>
<proteinExistence type="predicted"/>
<dbReference type="SUPFAM" id="SSF56399">
    <property type="entry name" value="ADP-ribosylation"/>
    <property type="match status" value="1"/>
</dbReference>
<feature type="region of interest" description="Disordered" evidence="1">
    <location>
        <begin position="1"/>
        <end position="25"/>
    </location>
</feature>
<comment type="caution">
    <text evidence="2">The sequence shown here is derived from an EMBL/GenBank/DDBJ whole genome shotgun (WGS) entry which is preliminary data.</text>
</comment>
<feature type="region of interest" description="Disordered" evidence="1">
    <location>
        <begin position="203"/>
        <end position="245"/>
    </location>
</feature>
<feature type="compositionally biased region" description="Basic and acidic residues" evidence="1">
    <location>
        <begin position="236"/>
        <end position="245"/>
    </location>
</feature>
<dbReference type="Gene3D" id="3.20.170.30">
    <property type="match status" value="1"/>
</dbReference>
<dbReference type="Pfam" id="PF01885">
    <property type="entry name" value="PTS_2-RNA"/>
    <property type="match status" value="1"/>
</dbReference>
<organism evidence="2 3">
    <name type="scientific">Durusdinium trenchii</name>
    <dbReference type="NCBI Taxonomy" id="1381693"/>
    <lineage>
        <taxon>Eukaryota</taxon>
        <taxon>Sar</taxon>
        <taxon>Alveolata</taxon>
        <taxon>Dinophyceae</taxon>
        <taxon>Suessiales</taxon>
        <taxon>Symbiodiniaceae</taxon>
        <taxon>Durusdinium</taxon>
    </lineage>
</organism>
<evidence type="ECO:0000313" key="2">
    <source>
        <dbReference type="EMBL" id="CAK9056323.1"/>
    </source>
</evidence>
<keyword evidence="3" id="KW-1185">Reference proteome</keyword>
<feature type="compositionally biased region" description="Low complexity" evidence="1">
    <location>
        <begin position="282"/>
        <end position="293"/>
    </location>
</feature>
<dbReference type="InterPro" id="IPR002745">
    <property type="entry name" value="Ptrans_KptA/Tpt1"/>
</dbReference>
<feature type="compositionally biased region" description="Acidic residues" evidence="1">
    <location>
        <begin position="210"/>
        <end position="220"/>
    </location>
</feature>
<dbReference type="InterPro" id="IPR042081">
    <property type="entry name" value="RNA_2'-PTrans_C"/>
</dbReference>
<dbReference type="Proteomes" id="UP001642464">
    <property type="component" value="Unassembled WGS sequence"/>
</dbReference>
<gene>
    <name evidence="2" type="ORF">SCF082_LOCUS30360</name>
</gene>
<accession>A0ABP0MXV1</accession>
<evidence type="ECO:0000313" key="3">
    <source>
        <dbReference type="Proteomes" id="UP001642464"/>
    </source>
</evidence>
<dbReference type="EMBL" id="CAXAMM010025025">
    <property type="protein sequence ID" value="CAK9056323.1"/>
    <property type="molecule type" value="Genomic_DNA"/>
</dbReference>
<feature type="region of interest" description="Disordered" evidence="1">
    <location>
        <begin position="263"/>
        <end position="294"/>
    </location>
</feature>
<protein>
    <submittedName>
        <fullName evidence="2">Probable RNA 2'-phosphotransferase</fullName>
    </submittedName>
</protein>
<feature type="compositionally biased region" description="Basic residues" evidence="1">
    <location>
        <begin position="1"/>
        <end position="11"/>
    </location>
</feature>